<evidence type="ECO:0000313" key="3">
    <source>
        <dbReference type="Proteomes" id="UP001500279"/>
    </source>
</evidence>
<evidence type="ECO:0000256" key="1">
    <source>
        <dbReference type="SAM" id="SignalP"/>
    </source>
</evidence>
<gene>
    <name evidence="2" type="ORF">GCM10009107_43840</name>
</gene>
<feature type="chain" id="PRO_5045468904" evidence="1">
    <location>
        <begin position="26"/>
        <end position="136"/>
    </location>
</feature>
<comment type="caution">
    <text evidence="2">The sequence shown here is derived from an EMBL/GenBank/DDBJ whole genome shotgun (WGS) entry which is preliminary data.</text>
</comment>
<dbReference type="EMBL" id="BAAAEW010000026">
    <property type="protein sequence ID" value="GAA0760845.1"/>
    <property type="molecule type" value="Genomic_DNA"/>
</dbReference>
<name>A0ABN1KBV1_9BURK</name>
<accession>A0ABN1KBV1</accession>
<keyword evidence="1" id="KW-0732">Signal</keyword>
<proteinExistence type="predicted"/>
<protein>
    <submittedName>
        <fullName evidence="2">Uncharacterized protein</fullName>
    </submittedName>
</protein>
<reference evidence="2 3" key="1">
    <citation type="journal article" date="2019" name="Int. J. Syst. Evol. Microbiol.">
        <title>The Global Catalogue of Microorganisms (GCM) 10K type strain sequencing project: providing services to taxonomists for standard genome sequencing and annotation.</title>
        <authorList>
            <consortium name="The Broad Institute Genomics Platform"/>
            <consortium name="The Broad Institute Genome Sequencing Center for Infectious Disease"/>
            <person name="Wu L."/>
            <person name="Ma J."/>
        </authorList>
    </citation>
    <scope>NUCLEOTIDE SEQUENCE [LARGE SCALE GENOMIC DNA]</scope>
    <source>
        <strain evidence="2 3">JCM 15503</strain>
    </source>
</reference>
<organism evidence="2 3">
    <name type="scientific">Ideonella azotifigens</name>
    <dbReference type="NCBI Taxonomy" id="513160"/>
    <lineage>
        <taxon>Bacteria</taxon>
        <taxon>Pseudomonadati</taxon>
        <taxon>Pseudomonadota</taxon>
        <taxon>Betaproteobacteria</taxon>
        <taxon>Burkholderiales</taxon>
        <taxon>Sphaerotilaceae</taxon>
        <taxon>Ideonella</taxon>
    </lineage>
</organism>
<evidence type="ECO:0000313" key="2">
    <source>
        <dbReference type="EMBL" id="GAA0760845.1"/>
    </source>
</evidence>
<sequence length="136" mass="14291">MNKTPRFTAVFAVLLALNAPVGAWAKVSVSVILCFEPNVRVISPGAAGHLDRFAERSRATGEPVGLFATTVGDADLEVPAASAARIDDLVAALVGRGIRFPATHADRIEASASDMGCPAHQLAIELEALFPHDGYR</sequence>
<dbReference type="RefSeq" id="WP_141290117.1">
    <property type="nucleotide sequence ID" value="NZ_BAAAEW010000026.1"/>
</dbReference>
<feature type="signal peptide" evidence="1">
    <location>
        <begin position="1"/>
        <end position="25"/>
    </location>
</feature>
<keyword evidence="3" id="KW-1185">Reference proteome</keyword>
<dbReference type="Proteomes" id="UP001500279">
    <property type="component" value="Unassembled WGS sequence"/>
</dbReference>